<name>A0AAV2ZQZ4_PYXAD</name>
<dbReference type="Pfam" id="PF13853">
    <property type="entry name" value="7tm_4"/>
    <property type="match status" value="1"/>
</dbReference>
<evidence type="ECO:0000256" key="10">
    <source>
        <dbReference type="ARBA" id="ARBA00023170"/>
    </source>
</evidence>
<dbReference type="InterPro" id="IPR017452">
    <property type="entry name" value="GPCR_Rhodpsn_7TM"/>
</dbReference>
<keyword evidence="12 13" id="KW-0807">Transducer</keyword>
<feature type="domain" description="G-protein coupled receptors family 1 profile" evidence="15">
    <location>
        <begin position="41"/>
        <end position="290"/>
    </location>
</feature>
<feature type="transmembrane region" description="Helical" evidence="14">
    <location>
        <begin position="98"/>
        <end position="120"/>
    </location>
</feature>
<evidence type="ECO:0000256" key="9">
    <source>
        <dbReference type="ARBA" id="ARBA00023157"/>
    </source>
</evidence>
<evidence type="ECO:0000313" key="16">
    <source>
        <dbReference type="EMBL" id="DBA14190.1"/>
    </source>
</evidence>
<evidence type="ECO:0000256" key="14">
    <source>
        <dbReference type="RuleBase" id="RU363047"/>
    </source>
</evidence>
<dbReference type="PANTHER" id="PTHR24242:SF227">
    <property type="entry name" value="OLFACTORY RECEPTOR"/>
    <property type="match status" value="1"/>
</dbReference>
<comment type="caution">
    <text evidence="16">The sequence shown here is derived from an EMBL/GenBank/DDBJ whole genome shotgun (WGS) entry which is preliminary data.</text>
</comment>
<evidence type="ECO:0000256" key="11">
    <source>
        <dbReference type="ARBA" id="ARBA00023180"/>
    </source>
</evidence>
<dbReference type="PROSITE" id="PS00237">
    <property type="entry name" value="G_PROTEIN_RECEP_F1_1"/>
    <property type="match status" value="1"/>
</dbReference>
<dbReference type="SUPFAM" id="SSF81321">
    <property type="entry name" value="Family A G protein-coupled receptor-like"/>
    <property type="match status" value="1"/>
</dbReference>
<feature type="transmembrane region" description="Helical" evidence="14">
    <location>
        <begin position="202"/>
        <end position="225"/>
    </location>
</feature>
<comment type="subcellular location">
    <subcellularLocation>
        <location evidence="1 14">Cell membrane</location>
        <topology evidence="1 14">Multi-pass membrane protein</topology>
    </subcellularLocation>
</comment>
<evidence type="ECO:0000256" key="4">
    <source>
        <dbReference type="ARBA" id="ARBA00022692"/>
    </source>
</evidence>
<keyword evidence="10 13" id="KW-0675">Receptor</keyword>
<keyword evidence="5 14" id="KW-0552">Olfaction</keyword>
<protein>
    <recommendedName>
        <fullName evidence="14">Olfactory receptor</fullName>
    </recommendedName>
</protein>
<dbReference type="PRINTS" id="PR00245">
    <property type="entry name" value="OLFACTORYR"/>
</dbReference>
<dbReference type="EMBL" id="DYDO01000013">
    <property type="protein sequence ID" value="DBA14190.1"/>
    <property type="molecule type" value="Genomic_DNA"/>
</dbReference>
<feature type="transmembrane region" description="Helical" evidence="14">
    <location>
        <begin position="237"/>
        <end position="260"/>
    </location>
</feature>
<dbReference type="GO" id="GO:0004930">
    <property type="term" value="F:G protein-coupled receptor activity"/>
    <property type="evidence" value="ECO:0007669"/>
    <property type="project" value="UniProtKB-KW"/>
</dbReference>
<gene>
    <name evidence="16" type="ORF">GDO54_005192</name>
</gene>
<dbReference type="InterPro" id="IPR000276">
    <property type="entry name" value="GPCR_Rhodpsn"/>
</dbReference>
<keyword evidence="6 14" id="KW-1133">Transmembrane helix</keyword>
<dbReference type="InterPro" id="IPR000725">
    <property type="entry name" value="Olfact_rcpt"/>
</dbReference>
<dbReference type="InterPro" id="IPR050939">
    <property type="entry name" value="Olfactory_GPCR1"/>
</dbReference>
<evidence type="ECO:0000313" key="17">
    <source>
        <dbReference type="Proteomes" id="UP001181693"/>
    </source>
</evidence>
<feature type="transmembrane region" description="Helical" evidence="14">
    <location>
        <begin position="272"/>
        <end position="292"/>
    </location>
</feature>
<keyword evidence="7 13" id="KW-0297">G-protein coupled receptor</keyword>
<proteinExistence type="inferred from homology"/>
<evidence type="ECO:0000259" key="15">
    <source>
        <dbReference type="PROSITE" id="PS50262"/>
    </source>
</evidence>
<evidence type="ECO:0000256" key="1">
    <source>
        <dbReference type="ARBA" id="ARBA00004651"/>
    </source>
</evidence>
<dbReference type="Proteomes" id="UP001181693">
    <property type="component" value="Unassembled WGS sequence"/>
</dbReference>
<keyword evidence="11" id="KW-0325">Glycoprotein</keyword>
<keyword evidence="8 14" id="KW-0472">Membrane</keyword>
<comment type="similarity">
    <text evidence="13">Belongs to the G-protein coupled receptor 1 family.</text>
</comment>
<dbReference type="FunFam" id="1.20.1070.10:FF:000010">
    <property type="entry name" value="Olfactory receptor"/>
    <property type="match status" value="1"/>
</dbReference>
<reference evidence="16" key="1">
    <citation type="thesis" date="2020" institute="ProQuest LLC" country="789 East Eisenhower Parkway, Ann Arbor, MI, USA">
        <title>Comparative Genomics and Chromosome Evolution.</title>
        <authorList>
            <person name="Mudd A.B."/>
        </authorList>
    </citation>
    <scope>NUCLEOTIDE SEQUENCE</scope>
    <source>
        <strain evidence="16">1538</strain>
        <tissue evidence="16">Blood</tissue>
    </source>
</reference>
<evidence type="ECO:0000256" key="12">
    <source>
        <dbReference type="ARBA" id="ARBA00023224"/>
    </source>
</evidence>
<keyword evidence="4 13" id="KW-0812">Transmembrane</keyword>
<evidence type="ECO:0000256" key="8">
    <source>
        <dbReference type="ARBA" id="ARBA00023136"/>
    </source>
</evidence>
<dbReference type="PRINTS" id="PR00237">
    <property type="entry name" value="GPCRRHODOPSN"/>
</dbReference>
<feature type="transmembrane region" description="Helical" evidence="14">
    <location>
        <begin position="59"/>
        <end position="86"/>
    </location>
</feature>
<dbReference type="PROSITE" id="PS50262">
    <property type="entry name" value="G_PROTEIN_RECEP_F1_2"/>
    <property type="match status" value="1"/>
</dbReference>
<evidence type="ECO:0000256" key="3">
    <source>
        <dbReference type="ARBA" id="ARBA00022606"/>
    </source>
</evidence>
<organism evidence="16 17">
    <name type="scientific">Pyxicephalus adspersus</name>
    <name type="common">African bullfrog</name>
    <dbReference type="NCBI Taxonomy" id="30357"/>
    <lineage>
        <taxon>Eukaryota</taxon>
        <taxon>Metazoa</taxon>
        <taxon>Chordata</taxon>
        <taxon>Craniata</taxon>
        <taxon>Vertebrata</taxon>
        <taxon>Euteleostomi</taxon>
        <taxon>Amphibia</taxon>
        <taxon>Batrachia</taxon>
        <taxon>Anura</taxon>
        <taxon>Neobatrachia</taxon>
        <taxon>Ranoidea</taxon>
        <taxon>Pyxicephalidae</taxon>
        <taxon>Pyxicephalinae</taxon>
        <taxon>Pyxicephalus</taxon>
    </lineage>
</organism>
<feature type="transmembrane region" description="Helical" evidence="14">
    <location>
        <begin position="141"/>
        <end position="164"/>
    </location>
</feature>
<sequence length="320" mass="36623">MVNNQSVREFVIVGFTDIAHTYNHKLIFLLFIFLYIFITCGNGVVSLVIIFYSHLHRPMYLFICSLSVVEICIITTVYPTLLALFLEGKAYISFDYCFFQMYAFDAFVVTENYLLTAMAYDRYVAICKALRYHTIMTFNTCKILICSCWILGFLSPLAMIILVYRLPYCGPNVVEHIYCDSSPLLTLACSSTNLDVTMDLSVSSFTIILNSVFIVFIYSNILLVILKMRTSVERKRAFSTCTSHLIMSLIFYGSVAFMYIQLQQSYSPEYDLASAIHQSVLTPLLSPLVYSFRNKEIKGFIKKLLRTDAIQGPNRLKKSS</sequence>
<dbReference type="Gene3D" id="1.20.1070.10">
    <property type="entry name" value="Rhodopsin 7-helix transmembrane proteins"/>
    <property type="match status" value="1"/>
</dbReference>
<keyword evidence="3 14" id="KW-0716">Sensory transduction</keyword>
<keyword evidence="2 14" id="KW-1003">Cell membrane</keyword>
<evidence type="ECO:0000256" key="6">
    <source>
        <dbReference type="ARBA" id="ARBA00022989"/>
    </source>
</evidence>
<accession>A0AAV2ZQZ4</accession>
<evidence type="ECO:0000256" key="7">
    <source>
        <dbReference type="ARBA" id="ARBA00023040"/>
    </source>
</evidence>
<feature type="transmembrane region" description="Helical" evidence="14">
    <location>
        <begin position="26"/>
        <end position="52"/>
    </location>
</feature>
<evidence type="ECO:0000256" key="2">
    <source>
        <dbReference type="ARBA" id="ARBA00022475"/>
    </source>
</evidence>
<dbReference type="GO" id="GO:0004984">
    <property type="term" value="F:olfactory receptor activity"/>
    <property type="evidence" value="ECO:0007669"/>
    <property type="project" value="InterPro"/>
</dbReference>
<keyword evidence="17" id="KW-1185">Reference proteome</keyword>
<dbReference type="GO" id="GO:0005886">
    <property type="term" value="C:plasma membrane"/>
    <property type="evidence" value="ECO:0007669"/>
    <property type="project" value="UniProtKB-SubCell"/>
</dbReference>
<evidence type="ECO:0000256" key="13">
    <source>
        <dbReference type="RuleBase" id="RU000688"/>
    </source>
</evidence>
<dbReference type="CDD" id="cd13954">
    <property type="entry name" value="7tmA_OR"/>
    <property type="match status" value="1"/>
</dbReference>
<keyword evidence="9" id="KW-1015">Disulfide bond</keyword>
<evidence type="ECO:0000256" key="5">
    <source>
        <dbReference type="ARBA" id="ARBA00022725"/>
    </source>
</evidence>
<dbReference type="AlphaFoldDB" id="A0AAV2ZQZ4"/>
<dbReference type="PANTHER" id="PTHR24242">
    <property type="entry name" value="G-PROTEIN COUPLED RECEPTOR"/>
    <property type="match status" value="1"/>
</dbReference>